<dbReference type="HAMAP" id="MF_01820">
    <property type="entry name" value="GTPase_RsgA"/>
    <property type="match status" value="1"/>
</dbReference>
<dbReference type="EnsemblPlants" id="Pp3c14_19540V3.2">
    <property type="protein sequence ID" value="Pp3c14_19540V3.2"/>
    <property type="gene ID" value="Pp3c14_19540"/>
</dbReference>
<dbReference type="STRING" id="3218.A0A2K1JIE9"/>
<dbReference type="Gramene" id="Pp3c14_19540V3.2">
    <property type="protein sequence ID" value="Pp3c14_19540V3.2"/>
    <property type="gene ID" value="Pp3c14_19540"/>
</dbReference>
<dbReference type="NCBIfam" id="TIGR00157">
    <property type="entry name" value="ribosome small subunit-dependent GTPase A"/>
    <property type="match status" value="1"/>
</dbReference>
<evidence type="ECO:0000256" key="1">
    <source>
        <dbReference type="ARBA" id="ARBA00022741"/>
    </source>
</evidence>
<feature type="domain" description="CP-type G" evidence="5">
    <location>
        <begin position="228"/>
        <end position="425"/>
    </location>
</feature>
<dbReference type="SUPFAM" id="SSF50249">
    <property type="entry name" value="Nucleic acid-binding proteins"/>
    <property type="match status" value="1"/>
</dbReference>
<feature type="domain" description="EngC GTPase" evidence="4">
    <location>
        <begin position="237"/>
        <end position="423"/>
    </location>
</feature>
<evidence type="ECO:0000259" key="4">
    <source>
        <dbReference type="PROSITE" id="PS50936"/>
    </source>
</evidence>
<dbReference type="Gene3D" id="3.40.50.300">
    <property type="entry name" value="P-loop containing nucleotide triphosphate hydrolases"/>
    <property type="match status" value="1"/>
</dbReference>
<evidence type="ECO:0000256" key="3">
    <source>
        <dbReference type="SAM" id="MobiDB-lite"/>
    </source>
</evidence>
<reference evidence="7" key="3">
    <citation type="submission" date="2020-12" db="UniProtKB">
        <authorList>
            <consortium name="EnsemblPlants"/>
        </authorList>
    </citation>
    <scope>IDENTIFICATION</scope>
</reference>
<dbReference type="GO" id="GO:0000028">
    <property type="term" value="P:ribosomal small subunit assembly"/>
    <property type="evidence" value="ECO:0000318"/>
    <property type="project" value="GO_Central"/>
</dbReference>
<name>A0A2K1JIE9_PHYPA</name>
<dbReference type="InterPro" id="IPR030378">
    <property type="entry name" value="G_CP_dom"/>
</dbReference>
<evidence type="ECO:0000256" key="2">
    <source>
        <dbReference type="ARBA" id="ARBA00023134"/>
    </source>
</evidence>
<dbReference type="PANTHER" id="PTHR32120:SF11">
    <property type="entry name" value="SMALL RIBOSOMAL SUBUNIT BIOGENESIS GTPASE RSGA 1, MITOCHONDRIAL-RELATED"/>
    <property type="match status" value="1"/>
</dbReference>
<protein>
    <recommendedName>
        <fullName evidence="9">EngC GTPase domain-containing protein</fullName>
    </recommendedName>
</protein>
<dbReference type="GO" id="GO:0019843">
    <property type="term" value="F:rRNA binding"/>
    <property type="evidence" value="ECO:0000318"/>
    <property type="project" value="GO_Central"/>
</dbReference>
<dbReference type="RefSeq" id="XP_024395046.1">
    <property type="nucleotide sequence ID" value="XM_024539278.2"/>
</dbReference>
<sequence length="559" mass="61668">MMHRHGAALLPCPEPSSISWLGGRRISEQFMGGGRAAAAACCPVSVQGLTVYAARKNQSGSRYQQTKRWKVDESVKKIGHAGIEKFRSSLEDKDSASGEGLVLREDQAVGQVIAAQANFMRVFIERTGNDDLVEGRFYGPVSEGDGDVSGGERQEGGMNNAMPASVGVASTNAWELNCGAKAGTELLCVVRAVLKKIKRRVLVGDKVLVSAIDWMDRRGMVEDVLDRRSEIAEPPIANVEHLLVLFAFDRPKLEPIALSRFLVEAESTGIPFTLILNKADLVPQQELLDWKEKIAGWGYKPVICSVRSRSGVAPVMEILRQKTAVVVGPSGVGKSSLINALRDVSGIEMWREKEAMQRLETVASEEGDDLIIPQVRDEHETFEKLQVSEVSLRSGKGRHTTRHVSLLRLPGDGGLLADTPGFSQPSLNLVTSGELGDLFPEVREKIASSPEGGCLFANCLHAGEPSCAVGKDWDRYSHYLGLLEEVRKREEVEKRVLGTKRESDVRYKVGASGVKQAEPRLQTKRHRRQSRKTVRQSLDEKLWEKMEEQAEVEDVLREN</sequence>
<evidence type="ECO:0000259" key="5">
    <source>
        <dbReference type="PROSITE" id="PS51721"/>
    </source>
</evidence>
<dbReference type="PROSITE" id="PS50936">
    <property type="entry name" value="ENGC_GTPASE"/>
    <property type="match status" value="1"/>
</dbReference>
<dbReference type="CDD" id="cd01854">
    <property type="entry name" value="YjeQ_EngC"/>
    <property type="match status" value="1"/>
</dbReference>
<dbReference type="EnsemblPlants" id="Pp3c14_19540V3.1">
    <property type="protein sequence ID" value="Pp3c14_19540V3.1"/>
    <property type="gene ID" value="Pp3c14_19540"/>
</dbReference>
<dbReference type="AlphaFoldDB" id="A0A2K1JIE9"/>
<dbReference type="InterPro" id="IPR027417">
    <property type="entry name" value="P-loop_NTPase"/>
</dbReference>
<keyword evidence="8" id="KW-1185">Reference proteome</keyword>
<dbReference type="InterPro" id="IPR012340">
    <property type="entry name" value="NA-bd_OB-fold"/>
</dbReference>
<dbReference type="Proteomes" id="UP000006727">
    <property type="component" value="Chromosome 14"/>
</dbReference>
<evidence type="ECO:0000313" key="7">
    <source>
        <dbReference type="EnsemblPlants" id="Pp3c14_19540V3.1"/>
    </source>
</evidence>
<feature type="compositionally biased region" description="Basic residues" evidence="3">
    <location>
        <begin position="522"/>
        <end position="534"/>
    </location>
</feature>
<gene>
    <name evidence="7" type="primary">LOC112291613</name>
    <name evidence="6" type="ORF">PHYPA_018731</name>
</gene>
<proteinExistence type="inferred from homology"/>
<evidence type="ECO:0000313" key="6">
    <source>
        <dbReference type="EMBL" id="PNR41328.1"/>
    </source>
</evidence>
<evidence type="ECO:0008006" key="9">
    <source>
        <dbReference type="Google" id="ProtNLM"/>
    </source>
</evidence>
<dbReference type="InterPro" id="IPR010914">
    <property type="entry name" value="RsgA_GTPase_dom"/>
</dbReference>
<dbReference type="EMBL" id="ABEU02000014">
    <property type="protein sequence ID" value="PNR41328.1"/>
    <property type="molecule type" value="Genomic_DNA"/>
</dbReference>
<dbReference type="GeneID" id="112291613"/>
<dbReference type="PROSITE" id="PS51721">
    <property type="entry name" value="G_CP"/>
    <property type="match status" value="1"/>
</dbReference>
<dbReference type="PANTHER" id="PTHR32120">
    <property type="entry name" value="SMALL RIBOSOMAL SUBUNIT BIOGENESIS GTPASE RSGA"/>
    <property type="match status" value="1"/>
</dbReference>
<dbReference type="GO" id="GO:0003924">
    <property type="term" value="F:GTPase activity"/>
    <property type="evidence" value="ECO:0000318"/>
    <property type="project" value="GO_Central"/>
</dbReference>
<dbReference type="SUPFAM" id="SSF52540">
    <property type="entry name" value="P-loop containing nucleoside triphosphate hydrolases"/>
    <property type="match status" value="1"/>
</dbReference>
<keyword evidence="2" id="KW-0342">GTP-binding</keyword>
<reference evidence="6 8" key="2">
    <citation type="journal article" date="2018" name="Plant J.">
        <title>The Physcomitrella patens chromosome-scale assembly reveals moss genome structure and evolution.</title>
        <authorList>
            <person name="Lang D."/>
            <person name="Ullrich K.K."/>
            <person name="Murat F."/>
            <person name="Fuchs J."/>
            <person name="Jenkins J."/>
            <person name="Haas F.B."/>
            <person name="Piednoel M."/>
            <person name="Gundlach H."/>
            <person name="Van Bel M."/>
            <person name="Meyberg R."/>
            <person name="Vives C."/>
            <person name="Morata J."/>
            <person name="Symeonidi A."/>
            <person name="Hiss M."/>
            <person name="Muchero W."/>
            <person name="Kamisugi Y."/>
            <person name="Saleh O."/>
            <person name="Blanc G."/>
            <person name="Decker E.L."/>
            <person name="van Gessel N."/>
            <person name="Grimwood J."/>
            <person name="Hayes R.D."/>
            <person name="Graham S.W."/>
            <person name="Gunter L.E."/>
            <person name="McDaniel S.F."/>
            <person name="Hoernstein S.N.W."/>
            <person name="Larsson A."/>
            <person name="Li F.W."/>
            <person name="Perroud P.F."/>
            <person name="Phillips J."/>
            <person name="Ranjan P."/>
            <person name="Rokshar D.S."/>
            <person name="Rothfels C.J."/>
            <person name="Schneider L."/>
            <person name="Shu S."/>
            <person name="Stevenson D.W."/>
            <person name="Thummler F."/>
            <person name="Tillich M."/>
            <person name="Villarreal Aguilar J.C."/>
            <person name="Widiez T."/>
            <person name="Wong G.K."/>
            <person name="Wymore A."/>
            <person name="Zhang Y."/>
            <person name="Zimmer A.D."/>
            <person name="Quatrano R.S."/>
            <person name="Mayer K.F.X."/>
            <person name="Goodstein D."/>
            <person name="Casacuberta J.M."/>
            <person name="Vandepoele K."/>
            <person name="Reski R."/>
            <person name="Cuming A.C."/>
            <person name="Tuskan G.A."/>
            <person name="Maumus F."/>
            <person name="Salse J."/>
            <person name="Schmutz J."/>
            <person name="Rensing S.A."/>
        </authorList>
    </citation>
    <scope>NUCLEOTIDE SEQUENCE [LARGE SCALE GENOMIC DNA]</scope>
    <source>
        <strain evidence="7 8">cv. Gransden 2004</strain>
    </source>
</reference>
<dbReference type="Gramene" id="Pp3c14_19540V3.1">
    <property type="protein sequence ID" value="Pp3c14_19540V3.1"/>
    <property type="gene ID" value="Pp3c14_19540"/>
</dbReference>
<dbReference type="OrthoDB" id="442158at2759"/>
<dbReference type="Gene3D" id="2.40.50.140">
    <property type="entry name" value="Nucleic acid-binding proteins"/>
    <property type="match status" value="1"/>
</dbReference>
<feature type="region of interest" description="Disordered" evidence="3">
    <location>
        <begin position="512"/>
        <end position="536"/>
    </location>
</feature>
<dbReference type="GO" id="GO:0005525">
    <property type="term" value="F:GTP binding"/>
    <property type="evidence" value="ECO:0007669"/>
    <property type="project" value="UniProtKB-KW"/>
</dbReference>
<keyword evidence="1" id="KW-0547">Nucleotide-binding</keyword>
<dbReference type="PaxDb" id="3218-PP1S34_99V6.1"/>
<dbReference type="Gene3D" id="1.10.40.50">
    <property type="entry name" value="Probable gtpase engc, domain 3"/>
    <property type="match status" value="1"/>
</dbReference>
<evidence type="ECO:0000313" key="8">
    <source>
        <dbReference type="Proteomes" id="UP000006727"/>
    </source>
</evidence>
<dbReference type="OMA" id="DVRYKMG"/>
<dbReference type="InterPro" id="IPR004881">
    <property type="entry name" value="Ribosome_biogen_GTPase_RsgA"/>
</dbReference>
<reference evidence="6 8" key="1">
    <citation type="journal article" date="2008" name="Science">
        <title>The Physcomitrella genome reveals evolutionary insights into the conquest of land by plants.</title>
        <authorList>
            <person name="Rensing S."/>
            <person name="Lang D."/>
            <person name="Zimmer A."/>
            <person name="Terry A."/>
            <person name="Salamov A."/>
            <person name="Shapiro H."/>
            <person name="Nishiyama T."/>
            <person name="Perroud P.-F."/>
            <person name="Lindquist E."/>
            <person name="Kamisugi Y."/>
            <person name="Tanahashi T."/>
            <person name="Sakakibara K."/>
            <person name="Fujita T."/>
            <person name="Oishi K."/>
            <person name="Shin-I T."/>
            <person name="Kuroki Y."/>
            <person name="Toyoda A."/>
            <person name="Suzuki Y."/>
            <person name="Hashimoto A."/>
            <person name="Yamaguchi K."/>
            <person name="Sugano A."/>
            <person name="Kohara Y."/>
            <person name="Fujiyama A."/>
            <person name="Anterola A."/>
            <person name="Aoki S."/>
            <person name="Ashton N."/>
            <person name="Barbazuk W.B."/>
            <person name="Barker E."/>
            <person name="Bennetzen J."/>
            <person name="Bezanilla M."/>
            <person name="Blankenship R."/>
            <person name="Cho S.H."/>
            <person name="Dutcher S."/>
            <person name="Estelle M."/>
            <person name="Fawcett J.A."/>
            <person name="Gundlach H."/>
            <person name="Hanada K."/>
            <person name="Heyl A."/>
            <person name="Hicks K.A."/>
            <person name="Hugh J."/>
            <person name="Lohr M."/>
            <person name="Mayer K."/>
            <person name="Melkozernov A."/>
            <person name="Murata T."/>
            <person name="Nelson D."/>
            <person name="Pils B."/>
            <person name="Prigge M."/>
            <person name="Reiss B."/>
            <person name="Renner T."/>
            <person name="Rombauts S."/>
            <person name="Rushton P."/>
            <person name="Sanderfoot A."/>
            <person name="Schween G."/>
            <person name="Shiu S.-H."/>
            <person name="Stueber K."/>
            <person name="Theodoulou F.L."/>
            <person name="Tu H."/>
            <person name="Van de Peer Y."/>
            <person name="Verrier P.J."/>
            <person name="Waters E."/>
            <person name="Wood A."/>
            <person name="Yang L."/>
            <person name="Cove D."/>
            <person name="Cuming A."/>
            <person name="Hasebe M."/>
            <person name="Lucas S."/>
            <person name="Mishler D.B."/>
            <person name="Reski R."/>
            <person name="Grigoriev I."/>
            <person name="Quatrano R.S."/>
            <person name="Boore J.L."/>
        </authorList>
    </citation>
    <scope>NUCLEOTIDE SEQUENCE [LARGE SCALE GENOMIC DNA]</scope>
    <source>
        <strain evidence="7 8">cv. Gransden 2004</strain>
    </source>
</reference>
<dbReference type="Pfam" id="PF03193">
    <property type="entry name" value="RsgA_GTPase"/>
    <property type="match status" value="1"/>
</dbReference>
<organism evidence="6">
    <name type="scientific">Physcomitrium patens</name>
    <name type="common">Spreading-leaved earth moss</name>
    <name type="synonym">Physcomitrella patens</name>
    <dbReference type="NCBI Taxonomy" id="3218"/>
    <lineage>
        <taxon>Eukaryota</taxon>
        <taxon>Viridiplantae</taxon>
        <taxon>Streptophyta</taxon>
        <taxon>Embryophyta</taxon>
        <taxon>Bryophyta</taxon>
        <taxon>Bryophytina</taxon>
        <taxon>Bryopsida</taxon>
        <taxon>Funariidae</taxon>
        <taxon>Funariales</taxon>
        <taxon>Funariaceae</taxon>
        <taxon>Physcomitrium</taxon>
    </lineage>
</organism>
<accession>A0A2K1JIE9</accession>